<dbReference type="EMBL" id="JBHTCF010000030">
    <property type="protein sequence ID" value="MFC7310205.1"/>
    <property type="molecule type" value="Genomic_DNA"/>
</dbReference>
<sequence length="440" mass="47515">MTAPAPAPASTGFATVEDVEDLLADLQLQRAGLTGRSSDPAADRAAELADETAFLGLSPLVADLLGTSSPAPRTTSALSHRADEDDRRASYETWRAEARTLLPELWQWLNARRRSDQGRMWWCRSGARPVPETSARLLAETSAPVRDLAPLAESWARPCGVREPTAEHNWRWLLLGTGLQAPLPRPYELITKLVDEARGHGLLPPAHKVKVIRRAHAEPSAVPVRLPGFSLLTVPTAVAPATIPRLQHEIARIAEHAVRPPRARLADRWSFDPVRSEGWGLLLAGLVTAPGPLVRLGLPEQTAAAVTAFLAEEEHATRSLLAADLALAADLGACNSTADALVAAASTTARTGLQAAPELMLLRQTRILDSRARLAGYAWRDEVTTELTARFGTSWSHRTEAWQLLVEALSGTGTAADFLHTVRSAPKAPHPVVNRMLPVL</sequence>
<proteinExistence type="predicted"/>
<dbReference type="Proteomes" id="UP001596523">
    <property type="component" value="Unassembled WGS sequence"/>
</dbReference>
<evidence type="ECO:0000313" key="2">
    <source>
        <dbReference type="Proteomes" id="UP001596523"/>
    </source>
</evidence>
<accession>A0ABW2JXF2</accession>
<reference evidence="2" key="1">
    <citation type="journal article" date="2019" name="Int. J. Syst. Evol. Microbiol.">
        <title>The Global Catalogue of Microorganisms (GCM) 10K type strain sequencing project: providing services to taxonomists for standard genome sequencing and annotation.</title>
        <authorList>
            <consortium name="The Broad Institute Genomics Platform"/>
            <consortium name="The Broad Institute Genome Sequencing Center for Infectious Disease"/>
            <person name="Wu L."/>
            <person name="Ma J."/>
        </authorList>
    </citation>
    <scope>NUCLEOTIDE SEQUENCE [LARGE SCALE GENOMIC DNA]</scope>
    <source>
        <strain evidence="2">SYNS20</strain>
    </source>
</reference>
<evidence type="ECO:0000313" key="1">
    <source>
        <dbReference type="EMBL" id="MFC7310205.1"/>
    </source>
</evidence>
<name>A0ABW2JXF2_9ACTN</name>
<keyword evidence="2" id="KW-1185">Reference proteome</keyword>
<protein>
    <submittedName>
        <fullName evidence="1">Uncharacterized protein</fullName>
    </submittedName>
</protein>
<comment type="caution">
    <text evidence="1">The sequence shown here is derived from an EMBL/GenBank/DDBJ whole genome shotgun (WGS) entry which is preliminary data.</text>
</comment>
<gene>
    <name evidence="1" type="ORF">ACFQVC_39090</name>
</gene>
<dbReference type="RefSeq" id="WP_381840277.1">
    <property type="nucleotide sequence ID" value="NZ_JBHTCF010000030.1"/>
</dbReference>
<organism evidence="1 2">
    <name type="scientific">Streptomyces monticola</name>
    <dbReference type="NCBI Taxonomy" id="2666263"/>
    <lineage>
        <taxon>Bacteria</taxon>
        <taxon>Bacillati</taxon>
        <taxon>Actinomycetota</taxon>
        <taxon>Actinomycetes</taxon>
        <taxon>Kitasatosporales</taxon>
        <taxon>Streptomycetaceae</taxon>
        <taxon>Streptomyces</taxon>
    </lineage>
</organism>